<name>A0ABQ5IQM2_9ASTR</name>
<feature type="compositionally biased region" description="Polar residues" evidence="1">
    <location>
        <begin position="43"/>
        <end position="60"/>
    </location>
</feature>
<keyword evidence="3" id="KW-1185">Reference proteome</keyword>
<feature type="region of interest" description="Disordered" evidence="1">
    <location>
        <begin position="36"/>
        <end position="60"/>
    </location>
</feature>
<proteinExistence type="predicted"/>
<reference evidence="2" key="1">
    <citation type="journal article" date="2022" name="Int. J. Mol. Sci.">
        <title>Draft Genome of Tanacetum Coccineum: Genomic Comparison of Closely Related Tanacetum-Family Plants.</title>
        <authorList>
            <person name="Yamashiro T."/>
            <person name="Shiraishi A."/>
            <person name="Nakayama K."/>
            <person name="Satake H."/>
        </authorList>
    </citation>
    <scope>NUCLEOTIDE SEQUENCE</scope>
</reference>
<evidence type="ECO:0000313" key="2">
    <source>
        <dbReference type="EMBL" id="GJU01727.1"/>
    </source>
</evidence>
<reference evidence="2" key="2">
    <citation type="submission" date="2022-01" db="EMBL/GenBank/DDBJ databases">
        <authorList>
            <person name="Yamashiro T."/>
            <person name="Shiraishi A."/>
            <person name="Satake H."/>
            <person name="Nakayama K."/>
        </authorList>
    </citation>
    <scope>NUCLEOTIDE SEQUENCE</scope>
</reference>
<dbReference type="Proteomes" id="UP001151760">
    <property type="component" value="Unassembled WGS sequence"/>
</dbReference>
<evidence type="ECO:0000256" key="1">
    <source>
        <dbReference type="SAM" id="MobiDB-lite"/>
    </source>
</evidence>
<organism evidence="2 3">
    <name type="scientific">Tanacetum coccineum</name>
    <dbReference type="NCBI Taxonomy" id="301880"/>
    <lineage>
        <taxon>Eukaryota</taxon>
        <taxon>Viridiplantae</taxon>
        <taxon>Streptophyta</taxon>
        <taxon>Embryophyta</taxon>
        <taxon>Tracheophyta</taxon>
        <taxon>Spermatophyta</taxon>
        <taxon>Magnoliopsida</taxon>
        <taxon>eudicotyledons</taxon>
        <taxon>Gunneridae</taxon>
        <taxon>Pentapetalae</taxon>
        <taxon>asterids</taxon>
        <taxon>campanulids</taxon>
        <taxon>Asterales</taxon>
        <taxon>Asteraceae</taxon>
        <taxon>Asteroideae</taxon>
        <taxon>Anthemideae</taxon>
        <taxon>Anthemidinae</taxon>
        <taxon>Tanacetum</taxon>
    </lineage>
</organism>
<gene>
    <name evidence="2" type="ORF">Tco_1112065</name>
</gene>
<protein>
    <submittedName>
        <fullName evidence="2">Uncharacterized protein</fullName>
    </submittedName>
</protein>
<accession>A0ABQ5IQM2</accession>
<evidence type="ECO:0000313" key="3">
    <source>
        <dbReference type="Proteomes" id="UP001151760"/>
    </source>
</evidence>
<sequence length="146" mass="15928">MGNDSLRSSLRRSSRATGAAPGIKLIWNSTWRIEGRPGRSSRKTSGNSLTTGFTSITSDDQSFTVNGDVASSGWPFVSAVLVEDPLVEVWTLDRQGVDGEGFLSLNFALVISWFLAQKCALLLDPLTSRLCNSIPSKVEALKRYFL</sequence>
<dbReference type="EMBL" id="BQNB010020991">
    <property type="protein sequence ID" value="GJU01727.1"/>
    <property type="molecule type" value="Genomic_DNA"/>
</dbReference>
<comment type="caution">
    <text evidence="2">The sequence shown here is derived from an EMBL/GenBank/DDBJ whole genome shotgun (WGS) entry which is preliminary data.</text>
</comment>